<sequence length="336" mass="37424">SDDFSICDDCLGPDKHLKMIKQNMGEECKSCTRPFTVLRWNNSVSVNKSKKTIICYTCARAKNCCQSCMLDVNYRIPIDIRDTALKMAGLENPAQLLGASSSTTNREVKAIIADKQDQIFKQKDELDSGDVDRRNEAREILMKLSQRLNDNSKLTKTKSLKSDKAEEEKLNKTDVSKIVAKLPFGGSLDVEKHPEVASFFLFGISSDLPQYAISEFFGSFGKIKTIQIVHRAKCGYVALSSRKTAEEAAKSIVSNGLNENRATAGLVILLEKYPMRVCWGKPKSLGVTNDEHYKISLVVNKVMRQLAEKDTAFSTKNNKTISSAKTEKNTTATNKN</sequence>
<keyword evidence="14" id="KW-1185">Reference proteome</keyword>
<dbReference type="eggNOG" id="KOG0153">
    <property type="taxonomic scope" value="Eukaryota"/>
</dbReference>
<dbReference type="AlphaFoldDB" id="A3LW91"/>
<dbReference type="GO" id="GO:0071006">
    <property type="term" value="C:U2-type catalytic step 1 spliceosome"/>
    <property type="evidence" value="ECO:0007669"/>
    <property type="project" value="TreeGrafter"/>
</dbReference>
<comment type="function">
    <text evidence="9">Involved in pre-mRNA splicing. Facilitates the cooperative formation of U2/U6 helix II in association with stem II in the spliceosome. Binds to RNA.</text>
</comment>
<evidence type="ECO:0000256" key="2">
    <source>
        <dbReference type="ARBA" id="ARBA00007781"/>
    </source>
</evidence>
<evidence type="ECO:0000256" key="9">
    <source>
        <dbReference type="ARBA" id="ARBA00025609"/>
    </source>
</evidence>
<evidence type="ECO:0000313" key="14">
    <source>
        <dbReference type="Proteomes" id="UP000002258"/>
    </source>
</evidence>
<dbReference type="GeneID" id="4839522"/>
<dbReference type="EMBL" id="CP000499">
    <property type="protein sequence ID" value="ABN66925.2"/>
    <property type="molecule type" value="Genomic_DNA"/>
</dbReference>
<evidence type="ECO:0000256" key="11">
    <source>
        <dbReference type="SAM" id="MobiDB-lite"/>
    </source>
</evidence>
<keyword evidence="8" id="KW-0539">Nucleus</keyword>
<organism evidence="13 14">
    <name type="scientific">Scheffersomyces stipitis (strain ATCC 58785 / CBS 6054 / NBRC 10063 / NRRL Y-11545)</name>
    <name type="common">Yeast</name>
    <name type="synonym">Pichia stipitis</name>
    <dbReference type="NCBI Taxonomy" id="322104"/>
    <lineage>
        <taxon>Eukaryota</taxon>
        <taxon>Fungi</taxon>
        <taxon>Dikarya</taxon>
        <taxon>Ascomycota</taxon>
        <taxon>Saccharomycotina</taxon>
        <taxon>Pichiomycetes</taxon>
        <taxon>Debaryomycetaceae</taxon>
        <taxon>Scheffersomyces</taxon>
    </lineage>
</organism>
<evidence type="ECO:0000256" key="5">
    <source>
        <dbReference type="ARBA" id="ARBA00022728"/>
    </source>
</evidence>
<dbReference type="SUPFAM" id="SSF54928">
    <property type="entry name" value="RNA-binding domain, RBD"/>
    <property type="match status" value="1"/>
</dbReference>
<dbReference type="Pfam" id="PF21369">
    <property type="entry name" value="STL11_N"/>
    <property type="match status" value="1"/>
</dbReference>
<dbReference type="InterPro" id="IPR012677">
    <property type="entry name" value="Nucleotide-bd_a/b_plait_sf"/>
</dbReference>
<evidence type="ECO:0000256" key="10">
    <source>
        <dbReference type="PROSITE-ProRule" id="PRU00176"/>
    </source>
</evidence>
<dbReference type="InterPro" id="IPR034356">
    <property type="entry name" value="Slt11_RRM"/>
</dbReference>
<gene>
    <name evidence="13" type="ORF">PICST_46506</name>
</gene>
<dbReference type="PANTHER" id="PTHR14089:SF6">
    <property type="entry name" value="PRE-MRNA-SPLICING FACTOR RBM22"/>
    <property type="match status" value="1"/>
</dbReference>
<protein>
    <recommendedName>
        <fullName evidence="3">Pre-mRNA-splicing factor SLT11</fullName>
    </recommendedName>
</protein>
<keyword evidence="5" id="KW-0747">Spliceosome</keyword>
<dbReference type="PANTHER" id="PTHR14089">
    <property type="entry name" value="PRE-MRNA-SPLICING FACTOR RBM22"/>
    <property type="match status" value="1"/>
</dbReference>
<dbReference type="InParanoid" id="A3LW91"/>
<evidence type="ECO:0000313" key="13">
    <source>
        <dbReference type="EMBL" id="ABN66925.2"/>
    </source>
</evidence>
<keyword evidence="4" id="KW-0507">mRNA processing</keyword>
<evidence type="ECO:0000256" key="6">
    <source>
        <dbReference type="ARBA" id="ARBA00022884"/>
    </source>
</evidence>
<dbReference type="GO" id="GO:0000974">
    <property type="term" value="C:Prp19 complex"/>
    <property type="evidence" value="ECO:0007669"/>
    <property type="project" value="TreeGrafter"/>
</dbReference>
<comment type="similarity">
    <text evidence="2">Belongs to the SLT11 family.</text>
</comment>
<evidence type="ECO:0000256" key="4">
    <source>
        <dbReference type="ARBA" id="ARBA00022664"/>
    </source>
</evidence>
<dbReference type="PROSITE" id="PS50102">
    <property type="entry name" value="RRM"/>
    <property type="match status" value="1"/>
</dbReference>
<dbReference type="CDD" id="cd12265">
    <property type="entry name" value="RRM_SLT11"/>
    <property type="match status" value="1"/>
</dbReference>
<dbReference type="InterPro" id="IPR048995">
    <property type="entry name" value="STL11/RBM22-like_N"/>
</dbReference>
<feature type="non-terminal residue" evidence="13">
    <location>
        <position position="1"/>
    </location>
</feature>
<evidence type="ECO:0000256" key="3">
    <source>
        <dbReference type="ARBA" id="ARBA00019060"/>
    </source>
</evidence>
<dbReference type="STRING" id="322104.A3LW91"/>
<evidence type="ECO:0000256" key="7">
    <source>
        <dbReference type="ARBA" id="ARBA00023187"/>
    </source>
</evidence>
<dbReference type="GO" id="GO:0071007">
    <property type="term" value="C:U2-type catalytic step 2 spliceosome"/>
    <property type="evidence" value="ECO:0007669"/>
    <property type="project" value="TreeGrafter"/>
</dbReference>
<dbReference type="InterPro" id="IPR035979">
    <property type="entry name" value="RBD_domain_sf"/>
</dbReference>
<dbReference type="OrthoDB" id="10259600at2759"/>
<dbReference type="OMA" id="CPLRVQW"/>
<keyword evidence="7" id="KW-0508">mRNA splicing</keyword>
<dbReference type="GO" id="GO:0017070">
    <property type="term" value="F:U6 snRNA binding"/>
    <property type="evidence" value="ECO:0007669"/>
    <property type="project" value="TreeGrafter"/>
</dbReference>
<dbReference type="InterPro" id="IPR000504">
    <property type="entry name" value="RRM_dom"/>
</dbReference>
<evidence type="ECO:0000256" key="1">
    <source>
        <dbReference type="ARBA" id="ARBA00004123"/>
    </source>
</evidence>
<dbReference type="RefSeq" id="XP_001384954.2">
    <property type="nucleotide sequence ID" value="XM_001384917.1"/>
</dbReference>
<dbReference type="GO" id="GO:0008380">
    <property type="term" value="P:RNA splicing"/>
    <property type="evidence" value="ECO:0007669"/>
    <property type="project" value="UniProtKB-KW"/>
</dbReference>
<evidence type="ECO:0000259" key="12">
    <source>
        <dbReference type="PROSITE" id="PS50102"/>
    </source>
</evidence>
<dbReference type="InterPro" id="IPR039171">
    <property type="entry name" value="Cwc2/Slt11"/>
</dbReference>
<proteinExistence type="inferred from homology"/>
<feature type="region of interest" description="Disordered" evidence="11">
    <location>
        <begin position="317"/>
        <end position="336"/>
    </location>
</feature>
<evidence type="ECO:0000256" key="8">
    <source>
        <dbReference type="ARBA" id="ARBA00023242"/>
    </source>
</evidence>
<dbReference type="FunCoup" id="A3LW91">
    <property type="interactions" value="154"/>
</dbReference>
<feature type="non-terminal residue" evidence="13">
    <location>
        <position position="336"/>
    </location>
</feature>
<dbReference type="Proteomes" id="UP000002258">
    <property type="component" value="Chromosome 5"/>
</dbReference>
<dbReference type="Gene3D" id="3.30.70.330">
    <property type="match status" value="1"/>
</dbReference>
<comment type="subcellular location">
    <subcellularLocation>
        <location evidence="1">Nucleus</location>
    </subcellularLocation>
</comment>
<dbReference type="HOGENOM" id="CLU_027112_1_1_1"/>
<dbReference type="GO" id="GO:0036002">
    <property type="term" value="F:pre-mRNA binding"/>
    <property type="evidence" value="ECO:0007669"/>
    <property type="project" value="TreeGrafter"/>
</dbReference>
<dbReference type="KEGG" id="pic:PICST_46506"/>
<name>A3LW91_PICST</name>
<keyword evidence="6 10" id="KW-0694">RNA-binding</keyword>
<accession>A3LW91</accession>
<dbReference type="GO" id="GO:0006397">
    <property type="term" value="P:mRNA processing"/>
    <property type="evidence" value="ECO:0007669"/>
    <property type="project" value="UniProtKB-KW"/>
</dbReference>
<feature type="domain" description="RRM" evidence="12">
    <location>
        <begin position="197"/>
        <end position="282"/>
    </location>
</feature>
<reference evidence="13 14" key="1">
    <citation type="journal article" date="2007" name="Nat. Biotechnol.">
        <title>Genome sequence of the lignocellulose-bioconverting and xylose-fermenting yeast Pichia stipitis.</title>
        <authorList>
            <person name="Jeffries T.W."/>
            <person name="Grigoriev I.V."/>
            <person name="Grimwood J."/>
            <person name="Laplaza J.M."/>
            <person name="Aerts A."/>
            <person name="Salamov A."/>
            <person name="Schmutz J."/>
            <person name="Lindquist E."/>
            <person name="Dehal P."/>
            <person name="Shapiro H."/>
            <person name="Jin Y.S."/>
            <person name="Passoth V."/>
            <person name="Richardson P.M."/>
        </authorList>
    </citation>
    <scope>NUCLEOTIDE SEQUENCE [LARGE SCALE GENOMIC DNA]</scope>
    <source>
        <strain evidence="14">ATCC 58785 / CBS 6054 / NBRC 10063 / NRRL Y-11545</strain>
    </source>
</reference>